<evidence type="ECO:0000313" key="2">
    <source>
        <dbReference type="Proteomes" id="UP000774570"/>
    </source>
</evidence>
<protein>
    <submittedName>
        <fullName evidence="1">Uncharacterized protein</fullName>
    </submittedName>
</protein>
<keyword evidence="2" id="KW-1185">Reference proteome</keyword>
<reference evidence="1 2" key="1">
    <citation type="submission" date="2021-07" db="EMBL/GenBank/DDBJ databases">
        <title>Actinomadura sp. PM05-2 isolated from lichen.</title>
        <authorList>
            <person name="Somphong A."/>
            <person name="Phongsopitanun W."/>
            <person name="Tanasupawat S."/>
            <person name="Peongsungnone V."/>
        </authorList>
    </citation>
    <scope>NUCLEOTIDE SEQUENCE [LARGE SCALE GENOMIC DNA]</scope>
    <source>
        <strain evidence="1 2">PM05-2</strain>
    </source>
</reference>
<accession>A0ABS7FQY5</accession>
<evidence type="ECO:0000313" key="1">
    <source>
        <dbReference type="EMBL" id="MBW8482139.1"/>
    </source>
</evidence>
<dbReference type="Proteomes" id="UP000774570">
    <property type="component" value="Unassembled WGS sequence"/>
</dbReference>
<proteinExistence type="predicted"/>
<gene>
    <name evidence="1" type="ORF">K1Y72_07160</name>
</gene>
<sequence>MAAHIAHPDDQALMRLRAEFTGHRIWRSVRSDGLLGDWCATLHDPAAGVEPTVIRDDAAALRAALVREAATRSASGSHA</sequence>
<name>A0ABS7FQY5_9ACTN</name>
<dbReference type="EMBL" id="JAIBOA010000003">
    <property type="protein sequence ID" value="MBW8482139.1"/>
    <property type="molecule type" value="Genomic_DNA"/>
</dbReference>
<dbReference type="RefSeq" id="WP_220164421.1">
    <property type="nucleotide sequence ID" value="NZ_JAIBOA010000003.1"/>
</dbReference>
<organism evidence="1 2">
    <name type="scientific">Actinomadura parmotrematis</name>
    <dbReference type="NCBI Taxonomy" id="2864039"/>
    <lineage>
        <taxon>Bacteria</taxon>
        <taxon>Bacillati</taxon>
        <taxon>Actinomycetota</taxon>
        <taxon>Actinomycetes</taxon>
        <taxon>Streptosporangiales</taxon>
        <taxon>Thermomonosporaceae</taxon>
        <taxon>Actinomadura</taxon>
    </lineage>
</organism>
<comment type="caution">
    <text evidence="1">The sequence shown here is derived from an EMBL/GenBank/DDBJ whole genome shotgun (WGS) entry which is preliminary data.</text>
</comment>